<comment type="caution">
    <text evidence="2">The sequence shown here is derived from an EMBL/GenBank/DDBJ whole genome shotgun (WGS) entry which is preliminary data.</text>
</comment>
<sequence length="75" mass="8670">MAFEPPSPSLNKEATRTPRRGREAQPPHSIPPAHAIAEAWLKETRENQDKWREADAKLKDLFNQPNRQLGRRAKM</sequence>
<protein>
    <submittedName>
        <fullName evidence="2">Uncharacterized protein</fullName>
    </submittedName>
</protein>
<gene>
    <name evidence="2" type="ORF">EDB92DRAFT_1845888</name>
</gene>
<organism evidence="2 3">
    <name type="scientific">Lactarius akahatsu</name>
    <dbReference type="NCBI Taxonomy" id="416441"/>
    <lineage>
        <taxon>Eukaryota</taxon>
        <taxon>Fungi</taxon>
        <taxon>Dikarya</taxon>
        <taxon>Basidiomycota</taxon>
        <taxon>Agaricomycotina</taxon>
        <taxon>Agaricomycetes</taxon>
        <taxon>Russulales</taxon>
        <taxon>Russulaceae</taxon>
        <taxon>Lactarius</taxon>
    </lineage>
</organism>
<evidence type="ECO:0000256" key="1">
    <source>
        <dbReference type="SAM" id="MobiDB-lite"/>
    </source>
</evidence>
<keyword evidence="3" id="KW-1185">Reference proteome</keyword>
<feature type="compositionally biased region" description="Basic and acidic residues" evidence="1">
    <location>
        <begin position="13"/>
        <end position="25"/>
    </location>
</feature>
<reference evidence="2" key="1">
    <citation type="submission" date="2022-01" db="EMBL/GenBank/DDBJ databases">
        <title>Comparative genomics reveals a dynamic genome evolution in the ectomycorrhizal milk-cap (Lactarius) mushrooms.</title>
        <authorList>
            <consortium name="DOE Joint Genome Institute"/>
            <person name="Lebreton A."/>
            <person name="Tang N."/>
            <person name="Kuo A."/>
            <person name="LaButti K."/>
            <person name="Drula E."/>
            <person name="Barry K."/>
            <person name="Clum A."/>
            <person name="Lipzen A."/>
            <person name="Mousain D."/>
            <person name="Ng V."/>
            <person name="Wang R."/>
            <person name="Wang X."/>
            <person name="Dai Y."/>
            <person name="Henrissat B."/>
            <person name="Grigoriev I.V."/>
            <person name="Guerin-Laguette A."/>
            <person name="Yu F."/>
            <person name="Martin F.M."/>
        </authorList>
    </citation>
    <scope>NUCLEOTIDE SEQUENCE</scope>
    <source>
        <strain evidence="2">QP</strain>
    </source>
</reference>
<evidence type="ECO:0000313" key="3">
    <source>
        <dbReference type="Proteomes" id="UP001201163"/>
    </source>
</evidence>
<dbReference type="AlphaFoldDB" id="A0AAD4LM23"/>
<proteinExistence type="predicted"/>
<feature type="region of interest" description="Disordered" evidence="1">
    <location>
        <begin position="1"/>
        <end position="33"/>
    </location>
</feature>
<dbReference type="EMBL" id="JAKELL010000011">
    <property type="protein sequence ID" value="KAH8995742.1"/>
    <property type="molecule type" value="Genomic_DNA"/>
</dbReference>
<accession>A0AAD4LM23</accession>
<dbReference type="Proteomes" id="UP001201163">
    <property type="component" value="Unassembled WGS sequence"/>
</dbReference>
<name>A0AAD4LM23_9AGAM</name>
<evidence type="ECO:0000313" key="2">
    <source>
        <dbReference type="EMBL" id="KAH8995742.1"/>
    </source>
</evidence>